<feature type="binding site" evidence="5">
    <location>
        <position position="108"/>
    </location>
    <ligand>
        <name>substrate</name>
    </ligand>
</feature>
<feature type="domain" description="NADP-dependent oxidoreductase" evidence="7">
    <location>
        <begin position="30"/>
        <end position="259"/>
    </location>
</feature>
<keyword evidence="2" id="KW-0521">NADP</keyword>
<protein>
    <submittedName>
        <fullName evidence="8">Aldo/keto reductase</fullName>
    </submittedName>
</protein>
<dbReference type="SUPFAM" id="SSF51430">
    <property type="entry name" value="NAD(P)-linked oxidoreductase"/>
    <property type="match status" value="1"/>
</dbReference>
<dbReference type="AlphaFoldDB" id="A0A3E1NXH1"/>
<sequence>MMNITLNNGIEMPLLGFGTYLLRDGVACEHAVLNALSTGYRLIDTAAAYNNEESVGRAIKKSNVKREEIFVTTKFLPADDSAHEKAKRSFEASLKKLGLDYIDLYLIHIPQGDVNSSWKAMEELYKEGKVRAIGVSNFNMDQVQHLLKQHRVVPAVNQVETHPFCQRTAMQEGLKSQGIRLESWAPFAQGRNELFNNELLKAISSKYNKSIAQVVLRWLIQKEVVVIPKSANMKRIRENFNVFDFELTLSDMTSIESLDRGRGLIYHV</sequence>
<feature type="active site" description="Proton donor" evidence="4">
    <location>
        <position position="49"/>
    </location>
</feature>
<dbReference type="GO" id="GO:0016616">
    <property type="term" value="F:oxidoreductase activity, acting on the CH-OH group of donors, NAD or NADP as acceptor"/>
    <property type="evidence" value="ECO:0007669"/>
    <property type="project" value="UniProtKB-ARBA"/>
</dbReference>
<evidence type="ECO:0000256" key="3">
    <source>
        <dbReference type="ARBA" id="ARBA00023002"/>
    </source>
</evidence>
<dbReference type="PRINTS" id="PR00069">
    <property type="entry name" value="ALDKETRDTASE"/>
</dbReference>
<dbReference type="CDD" id="cd19133">
    <property type="entry name" value="AKR_AKR5F1"/>
    <property type="match status" value="1"/>
</dbReference>
<keyword evidence="3" id="KW-0560">Oxidoreductase</keyword>
<dbReference type="InterPro" id="IPR018170">
    <property type="entry name" value="Aldo/ket_reductase_CS"/>
</dbReference>
<evidence type="ECO:0000313" key="9">
    <source>
        <dbReference type="Proteomes" id="UP000261174"/>
    </source>
</evidence>
<name>A0A3E1NXH1_9BACT</name>
<dbReference type="OrthoDB" id="9804790at2"/>
<accession>A0A3E1NXH1</accession>
<feature type="site" description="Lowers pKa of active site Tyr" evidence="6">
    <location>
        <position position="74"/>
    </location>
</feature>
<comment type="similarity">
    <text evidence="1">Belongs to the aldo/keto reductase family.</text>
</comment>
<dbReference type="EMBL" id="QTJV01000009">
    <property type="protein sequence ID" value="RFM32554.1"/>
    <property type="molecule type" value="Genomic_DNA"/>
</dbReference>
<evidence type="ECO:0000313" key="8">
    <source>
        <dbReference type="EMBL" id="RFM32554.1"/>
    </source>
</evidence>
<evidence type="ECO:0000256" key="2">
    <source>
        <dbReference type="ARBA" id="ARBA00022857"/>
    </source>
</evidence>
<evidence type="ECO:0000256" key="1">
    <source>
        <dbReference type="ARBA" id="ARBA00007905"/>
    </source>
</evidence>
<reference evidence="8 9" key="1">
    <citation type="submission" date="2018-08" db="EMBL/GenBank/DDBJ databases">
        <title>Chitinophaga sp. K20C18050901, a novel bacterium isolated from forest soil.</title>
        <authorList>
            <person name="Wang C."/>
        </authorList>
    </citation>
    <scope>NUCLEOTIDE SEQUENCE [LARGE SCALE GENOMIC DNA]</scope>
    <source>
        <strain evidence="8 9">K20C18050901</strain>
    </source>
</reference>
<proteinExistence type="inferred from homology"/>
<dbReference type="InterPro" id="IPR020471">
    <property type="entry name" value="AKR"/>
</dbReference>
<dbReference type="InterPro" id="IPR023210">
    <property type="entry name" value="NADP_OxRdtase_dom"/>
</dbReference>
<keyword evidence="9" id="KW-1185">Reference proteome</keyword>
<dbReference type="InterPro" id="IPR036812">
    <property type="entry name" value="NAD(P)_OxRdtase_dom_sf"/>
</dbReference>
<dbReference type="Pfam" id="PF00248">
    <property type="entry name" value="Aldo_ket_red"/>
    <property type="match status" value="1"/>
</dbReference>
<gene>
    <name evidence="8" type="ORF">DXN04_23000</name>
</gene>
<evidence type="ECO:0000256" key="6">
    <source>
        <dbReference type="PIRSR" id="PIRSR000097-3"/>
    </source>
</evidence>
<evidence type="ECO:0000256" key="4">
    <source>
        <dbReference type="PIRSR" id="PIRSR000097-1"/>
    </source>
</evidence>
<dbReference type="PANTHER" id="PTHR43827">
    <property type="entry name" value="2,5-DIKETO-D-GLUCONIC ACID REDUCTASE"/>
    <property type="match status" value="1"/>
</dbReference>
<dbReference type="FunFam" id="3.20.20.100:FF:000015">
    <property type="entry name" value="Oxidoreductase, aldo/keto reductase family"/>
    <property type="match status" value="1"/>
</dbReference>
<evidence type="ECO:0000256" key="5">
    <source>
        <dbReference type="PIRSR" id="PIRSR000097-2"/>
    </source>
</evidence>
<evidence type="ECO:0000259" key="7">
    <source>
        <dbReference type="Pfam" id="PF00248"/>
    </source>
</evidence>
<dbReference type="PANTHER" id="PTHR43827:SF3">
    <property type="entry name" value="NADP-DEPENDENT OXIDOREDUCTASE DOMAIN-CONTAINING PROTEIN"/>
    <property type="match status" value="1"/>
</dbReference>
<comment type="caution">
    <text evidence="8">The sequence shown here is derived from an EMBL/GenBank/DDBJ whole genome shotgun (WGS) entry which is preliminary data.</text>
</comment>
<dbReference type="PROSITE" id="PS00063">
    <property type="entry name" value="ALDOKETO_REDUCTASE_3"/>
    <property type="match status" value="1"/>
</dbReference>
<dbReference type="PROSITE" id="PS00062">
    <property type="entry name" value="ALDOKETO_REDUCTASE_2"/>
    <property type="match status" value="1"/>
</dbReference>
<dbReference type="PROSITE" id="PS00798">
    <property type="entry name" value="ALDOKETO_REDUCTASE_1"/>
    <property type="match status" value="1"/>
</dbReference>
<dbReference type="PIRSF" id="PIRSF000097">
    <property type="entry name" value="AKR"/>
    <property type="match status" value="1"/>
</dbReference>
<dbReference type="Proteomes" id="UP000261174">
    <property type="component" value="Unassembled WGS sequence"/>
</dbReference>
<organism evidence="8 9">
    <name type="scientific">Chitinophaga silvisoli</name>
    <dbReference type="NCBI Taxonomy" id="2291814"/>
    <lineage>
        <taxon>Bacteria</taxon>
        <taxon>Pseudomonadati</taxon>
        <taxon>Bacteroidota</taxon>
        <taxon>Chitinophagia</taxon>
        <taxon>Chitinophagales</taxon>
        <taxon>Chitinophagaceae</taxon>
        <taxon>Chitinophaga</taxon>
    </lineage>
</organism>
<dbReference type="Gene3D" id="3.20.20.100">
    <property type="entry name" value="NADP-dependent oxidoreductase domain"/>
    <property type="match status" value="1"/>
</dbReference>